<evidence type="ECO:0000256" key="4">
    <source>
        <dbReference type="ARBA" id="ARBA00022737"/>
    </source>
</evidence>
<name>A0ABD1HBZ5_SALDI</name>
<keyword evidence="2" id="KW-0963">Cytoplasm</keyword>
<protein>
    <submittedName>
        <fullName evidence="6">Serine/threonine-protein kinase 11-interacting protein-like</fullName>
    </submittedName>
</protein>
<dbReference type="PROSITE" id="PS51450">
    <property type="entry name" value="LRR"/>
    <property type="match status" value="2"/>
</dbReference>
<dbReference type="EMBL" id="JBEAFC010000006">
    <property type="protein sequence ID" value="KAL1553942.1"/>
    <property type="molecule type" value="Genomic_DNA"/>
</dbReference>
<evidence type="ECO:0000256" key="1">
    <source>
        <dbReference type="ARBA" id="ARBA00004496"/>
    </source>
</evidence>
<dbReference type="InterPro" id="IPR001611">
    <property type="entry name" value="Leu-rich_rpt"/>
</dbReference>
<evidence type="ECO:0000256" key="3">
    <source>
        <dbReference type="ARBA" id="ARBA00022614"/>
    </source>
</evidence>
<organism evidence="6 7">
    <name type="scientific">Salvia divinorum</name>
    <name type="common">Maria pastora</name>
    <name type="synonym">Diviner's sage</name>
    <dbReference type="NCBI Taxonomy" id="28513"/>
    <lineage>
        <taxon>Eukaryota</taxon>
        <taxon>Viridiplantae</taxon>
        <taxon>Streptophyta</taxon>
        <taxon>Embryophyta</taxon>
        <taxon>Tracheophyta</taxon>
        <taxon>Spermatophyta</taxon>
        <taxon>Magnoliopsida</taxon>
        <taxon>eudicotyledons</taxon>
        <taxon>Gunneridae</taxon>
        <taxon>Pentapetalae</taxon>
        <taxon>asterids</taxon>
        <taxon>lamiids</taxon>
        <taxon>Lamiales</taxon>
        <taxon>Lamiaceae</taxon>
        <taxon>Nepetoideae</taxon>
        <taxon>Mentheae</taxon>
        <taxon>Salviinae</taxon>
        <taxon>Salvia</taxon>
        <taxon>Salvia subgen. Calosphace</taxon>
    </lineage>
</organism>
<dbReference type="GO" id="GO:0005737">
    <property type="term" value="C:cytoplasm"/>
    <property type="evidence" value="ECO:0007669"/>
    <property type="project" value="UniProtKB-SubCell"/>
</dbReference>
<feature type="compositionally biased region" description="Polar residues" evidence="5">
    <location>
        <begin position="645"/>
        <end position="659"/>
    </location>
</feature>
<sequence length="773" mass="87260">MAIVTGDRYLESLVKFVEYQAEKLIEGTLVLKLNPAGLRYVQSRLEAFREMESLLAGAPVDYLRAYVSDLGDHRALVQLRRILRLLPSLKVVSLLPPLRRDPTPLSLLPFASLKVLELRGCDLSTSAAKGLLELRFTLEKLICHKSTDALRHIFASRIADIKNSPQWNRLSFVSCACNDLILMDESLQLLPLVETLDLSRNKFAKMDNLRKCTKLKHVDLGFNNLRSIASLREVPCQIVKLVLRNNALTSLHGIENLKSLQGLDVSYNIISNFSDIEVLAGISSLQSLWLEGNPLCYARWFRAKVFSLIYHPYLLKLDEKKISAFEDWKRKIIISSRQKQPASFGFYSPIRFEADVEEDAHTKKRRSRLACIENDERSKFITDQDSVSCDDDIESRGETVHTEEETEIEDLMKRMENLKKDHSAMWLEEFQEWMNQTSETVGDGNRFRSTISHRNKEMCLKSETEDVDHAGTSRYLSDSFQLSGDESSTILLGSETSFADTSVVSAQQYFDRISEASSRLFMGHCGGDRSVFKNFSESQEELRYLNNDGSIPVDAVYLRFDSLEIPRVDNSSAENMYVPSTTEINNMMGNNSSSTLPASPPHYQEDILHRRHNLEEEFLQLSAESFSVASSDSNTSCSDHDSAQVGPSVSHIDNSVNDSSSKRSNENFFIASTEDDTSDAKKNVTDVSISQTRGNYAYTNGRELEISLPGSGRPLDDIQDDESLGFVKGKIGLLEKNRHRRKPSKRMISLPEEDGVNGDTESSKRSGDHIETC</sequence>
<dbReference type="PANTHER" id="PTHR15454">
    <property type="entry name" value="NISCHARIN RELATED"/>
    <property type="match status" value="1"/>
</dbReference>
<keyword evidence="4" id="KW-0677">Repeat</keyword>
<feature type="region of interest" description="Disordered" evidence="5">
    <location>
        <begin position="737"/>
        <end position="773"/>
    </location>
</feature>
<reference evidence="6 7" key="1">
    <citation type="submission" date="2024-06" db="EMBL/GenBank/DDBJ databases">
        <title>A chromosome level genome sequence of Diviner's sage (Salvia divinorum).</title>
        <authorList>
            <person name="Ford S.A."/>
            <person name="Ro D.-K."/>
            <person name="Ness R.W."/>
            <person name="Phillips M.A."/>
        </authorList>
    </citation>
    <scope>NUCLEOTIDE SEQUENCE [LARGE SCALE GENOMIC DNA]</scope>
    <source>
        <strain evidence="6">SAF-2024a</strain>
        <tissue evidence="6">Leaf</tissue>
    </source>
</reference>
<dbReference type="SMART" id="SM00365">
    <property type="entry name" value="LRR_SD22"/>
    <property type="match status" value="4"/>
</dbReference>
<evidence type="ECO:0000256" key="2">
    <source>
        <dbReference type="ARBA" id="ARBA00022490"/>
    </source>
</evidence>
<comment type="subcellular location">
    <subcellularLocation>
        <location evidence="1">Cytoplasm</location>
    </subcellularLocation>
</comment>
<keyword evidence="7" id="KW-1185">Reference proteome</keyword>
<evidence type="ECO:0000313" key="6">
    <source>
        <dbReference type="EMBL" id="KAL1553942.1"/>
    </source>
</evidence>
<dbReference type="Proteomes" id="UP001567538">
    <property type="component" value="Unassembled WGS sequence"/>
</dbReference>
<proteinExistence type="predicted"/>
<evidence type="ECO:0000313" key="7">
    <source>
        <dbReference type="Proteomes" id="UP001567538"/>
    </source>
</evidence>
<dbReference type="AlphaFoldDB" id="A0ABD1HBZ5"/>
<comment type="caution">
    <text evidence="6">The sequence shown here is derived from an EMBL/GenBank/DDBJ whole genome shotgun (WGS) entry which is preliminary data.</text>
</comment>
<feature type="compositionally biased region" description="Basic and acidic residues" evidence="5">
    <location>
        <begin position="761"/>
        <end position="773"/>
    </location>
</feature>
<dbReference type="Gene3D" id="3.80.10.10">
    <property type="entry name" value="Ribonuclease Inhibitor"/>
    <property type="match status" value="1"/>
</dbReference>
<dbReference type="PANTHER" id="PTHR15454:SF69">
    <property type="entry name" value="SERINE_THREONINE-PROTEIN KINASE 11-INTERACTING PROTEIN"/>
    <property type="match status" value="1"/>
</dbReference>
<accession>A0ABD1HBZ5</accession>
<feature type="region of interest" description="Disordered" evidence="5">
    <location>
        <begin position="629"/>
        <end position="663"/>
    </location>
</feature>
<dbReference type="FunFam" id="3.80.10.10:FF:000801">
    <property type="entry name" value="Outer arm dynein light chain 1"/>
    <property type="match status" value="1"/>
</dbReference>
<evidence type="ECO:0000256" key="5">
    <source>
        <dbReference type="SAM" id="MobiDB-lite"/>
    </source>
</evidence>
<gene>
    <name evidence="6" type="ORF">AAHA92_14557</name>
</gene>
<dbReference type="InterPro" id="IPR032675">
    <property type="entry name" value="LRR_dom_sf"/>
</dbReference>
<keyword evidence="3" id="KW-0433">Leucine-rich repeat</keyword>
<dbReference type="SUPFAM" id="SSF52058">
    <property type="entry name" value="L domain-like"/>
    <property type="match status" value="1"/>
</dbReference>